<comment type="subcellular location">
    <subcellularLocation>
        <location evidence="1">Cell membrane</location>
        <topology evidence="1">Multi-pass membrane protein</topology>
    </subcellularLocation>
</comment>
<dbReference type="PRINTS" id="PR00592">
    <property type="entry name" value="CASENSINGR"/>
</dbReference>
<evidence type="ECO:0000256" key="4">
    <source>
        <dbReference type="ARBA" id="ARBA00022692"/>
    </source>
</evidence>
<evidence type="ECO:0000313" key="15">
    <source>
        <dbReference type="Proteomes" id="UP000695023"/>
    </source>
</evidence>
<feature type="non-terminal residue" evidence="16">
    <location>
        <position position="554"/>
    </location>
</feature>
<evidence type="ECO:0000256" key="2">
    <source>
        <dbReference type="ARBA" id="ARBA00007242"/>
    </source>
</evidence>
<keyword evidence="5" id="KW-0732">Signal</keyword>
<keyword evidence="8 12" id="KW-0472">Membrane</keyword>
<dbReference type="SUPFAM" id="SSF53822">
    <property type="entry name" value="Periplasmic binding protein-like I"/>
    <property type="match status" value="1"/>
</dbReference>
<dbReference type="GO" id="GO:0005886">
    <property type="term" value="C:plasma membrane"/>
    <property type="evidence" value="ECO:0007669"/>
    <property type="project" value="UniProtKB-SubCell"/>
</dbReference>
<dbReference type="RefSeq" id="XP_013768601.1">
    <property type="nucleotide sequence ID" value="XM_013913147.1"/>
</dbReference>
<dbReference type="InterPro" id="IPR000068">
    <property type="entry name" value="GPCR_3_Ca_sens_rcpt-rel"/>
</dbReference>
<evidence type="ECO:0000256" key="5">
    <source>
        <dbReference type="ARBA" id="ARBA00022729"/>
    </source>
</evidence>
<dbReference type="InterPro" id="IPR011500">
    <property type="entry name" value="GPCR_3_9-Cys_dom"/>
</dbReference>
<dbReference type="InterPro" id="IPR038550">
    <property type="entry name" value="GPCR_3_9-Cys_sf"/>
</dbReference>
<evidence type="ECO:0000256" key="7">
    <source>
        <dbReference type="ARBA" id="ARBA00023040"/>
    </source>
</evidence>
<feature type="domain" description="Receptor ligand binding region" evidence="13">
    <location>
        <begin position="1"/>
        <end position="390"/>
    </location>
</feature>
<dbReference type="PANTHER" id="PTHR24061">
    <property type="entry name" value="CALCIUM-SENSING RECEPTOR-RELATED"/>
    <property type="match status" value="1"/>
</dbReference>
<keyword evidence="6 12" id="KW-1133">Transmembrane helix</keyword>
<evidence type="ECO:0000256" key="11">
    <source>
        <dbReference type="ARBA" id="ARBA00023224"/>
    </source>
</evidence>
<dbReference type="AlphaFoldDB" id="A0A9Y6M1C0"/>
<evidence type="ECO:0000313" key="16">
    <source>
        <dbReference type="RefSeq" id="XP_013768601.1"/>
    </source>
</evidence>
<dbReference type="PRINTS" id="PR00248">
    <property type="entry name" value="GPCRMGR"/>
</dbReference>
<keyword evidence="15" id="KW-1185">Reference proteome</keyword>
<dbReference type="FunFam" id="2.10.50.30:FF:000002">
    <property type="entry name" value="Vomeronasal 2 receptor, h1"/>
    <property type="match status" value="1"/>
</dbReference>
<dbReference type="Gene3D" id="3.40.50.2300">
    <property type="match status" value="2"/>
</dbReference>
<evidence type="ECO:0000256" key="10">
    <source>
        <dbReference type="ARBA" id="ARBA00023180"/>
    </source>
</evidence>
<sequence length="554" mass="62562">MIFAINEINKNPHMLSNIKLGYKIYDNCGTMDILRAALTLLSGLNRQLREDTCTETVQAILGHSGSSPTIAFAQVVGRFQIPVISHFATCACLSNRKEYPTFFRTIPSDYYQSRALAKLVKHFGWSWVGALAVDNEYGFNGIAAFIQAAKEYGVCIEYSEAFSSSDPPKRLQRIIEIIKQSTSKVIMAFMSHREIKLLATELYTHSITGLQWIGSDAWITDHSLTDSEGHKILVGSLGFTSPKAKISGLEEYLKQLYPSQFPDSQFVREFWEEVFNCSLNRTVNTQKQPCSGHESLQNIESQFTDVSELRFTDNVYKSVYAVAHALDMLIKCDNDQLSFSNGSCIDPKHIKPWQVLQYLNTVNFTTKEGERVYFNKNGDTPARYELVNLQFTIRGTMEGRTIGIFDASLPERNQFVMNNIPVVWGNGLTEVPVSVCSEMCLPGTHKVLQKGKPVCCYDCIPCPEGEISNVTDSIHCAKCPPEYWSNKQRDACIPKEVEFLAYDEILGLVLVLFSLLGVFLTMVTTLVFYCHRETPVVRANNSDKEEKKMLYKIK</sequence>
<dbReference type="GeneID" id="102206116"/>
<dbReference type="InterPro" id="IPR001828">
    <property type="entry name" value="ANF_lig-bd_rcpt"/>
</dbReference>
<dbReference type="GO" id="GO:0004930">
    <property type="term" value="F:G protein-coupled receptor activity"/>
    <property type="evidence" value="ECO:0007669"/>
    <property type="project" value="UniProtKB-KW"/>
</dbReference>
<keyword evidence="10" id="KW-0325">Glycoprotein</keyword>
<dbReference type="Pfam" id="PF01094">
    <property type="entry name" value="ANF_receptor"/>
    <property type="match status" value="1"/>
</dbReference>
<accession>A0A9Y6M1C0</accession>
<keyword evidence="11" id="KW-0807">Transducer</keyword>
<name>A0A9Y6M1C0_9CICH</name>
<evidence type="ECO:0000256" key="1">
    <source>
        <dbReference type="ARBA" id="ARBA00004651"/>
    </source>
</evidence>
<gene>
    <name evidence="16" type="primary">LOC102206116</name>
</gene>
<evidence type="ECO:0000259" key="13">
    <source>
        <dbReference type="Pfam" id="PF01094"/>
    </source>
</evidence>
<dbReference type="PANTHER" id="PTHR24061:SF528">
    <property type="entry name" value="C-FAMILY ODORANT RECEPTOR OLFCD2-RELATED"/>
    <property type="match status" value="1"/>
</dbReference>
<dbReference type="FunFam" id="3.40.50.2300:FF:000016">
    <property type="entry name" value="Taste 1 receptor member 2"/>
    <property type="match status" value="1"/>
</dbReference>
<reference evidence="16" key="1">
    <citation type="submission" date="2025-08" db="UniProtKB">
        <authorList>
            <consortium name="RefSeq"/>
        </authorList>
    </citation>
    <scope>IDENTIFICATION</scope>
</reference>
<comment type="similarity">
    <text evidence="2">Belongs to the G-protein coupled receptor 3 family.</text>
</comment>
<evidence type="ECO:0000256" key="6">
    <source>
        <dbReference type="ARBA" id="ARBA00022989"/>
    </source>
</evidence>
<evidence type="ECO:0000256" key="8">
    <source>
        <dbReference type="ARBA" id="ARBA00023136"/>
    </source>
</evidence>
<keyword evidence="9 16" id="KW-0675">Receptor</keyword>
<keyword evidence="7" id="KW-0297">G-protein coupled receptor</keyword>
<dbReference type="Gene3D" id="2.10.50.30">
    <property type="entry name" value="GPCR, family 3, nine cysteines domain"/>
    <property type="match status" value="1"/>
</dbReference>
<evidence type="ECO:0000256" key="3">
    <source>
        <dbReference type="ARBA" id="ARBA00022475"/>
    </source>
</evidence>
<dbReference type="Proteomes" id="UP000695023">
    <property type="component" value="Unplaced"/>
</dbReference>
<keyword evidence="4 12" id="KW-0812">Transmembrane</keyword>
<feature type="domain" description="GPCR family 3 nine cysteines" evidence="14">
    <location>
        <begin position="431"/>
        <end position="485"/>
    </location>
</feature>
<proteinExistence type="inferred from homology"/>
<dbReference type="InterPro" id="IPR028082">
    <property type="entry name" value="Peripla_BP_I"/>
</dbReference>
<dbReference type="Pfam" id="PF07562">
    <property type="entry name" value="NCD3G"/>
    <property type="match status" value="1"/>
</dbReference>
<feature type="transmembrane region" description="Helical" evidence="12">
    <location>
        <begin position="505"/>
        <end position="529"/>
    </location>
</feature>
<protein>
    <submittedName>
        <fullName evidence="16">Extracellular calcium-sensing receptor</fullName>
    </submittedName>
</protein>
<evidence type="ECO:0000259" key="14">
    <source>
        <dbReference type="Pfam" id="PF07562"/>
    </source>
</evidence>
<evidence type="ECO:0000256" key="9">
    <source>
        <dbReference type="ARBA" id="ARBA00023170"/>
    </source>
</evidence>
<dbReference type="InterPro" id="IPR000337">
    <property type="entry name" value="GPCR_3"/>
</dbReference>
<keyword evidence="3" id="KW-1003">Cell membrane</keyword>
<organism evidence="15 16">
    <name type="scientific">Pundamilia nyererei</name>
    <dbReference type="NCBI Taxonomy" id="303518"/>
    <lineage>
        <taxon>Eukaryota</taxon>
        <taxon>Metazoa</taxon>
        <taxon>Chordata</taxon>
        <taxon>Craniata</taxon>
        <taxon>Vertebrata</taxon>
        <taxon>Euteleostomi</taxon>
        <taxon>Actinopterygii</taxon>
        <taxon>Neopterygii</taxon>
        <taxon>Teleostei</taxon>
        <taxon>Neoteleostei</taxon>
        <taxon>Acanthomorphata</taxon>
        <taxon>Ovalentaria</taxon>
        <taxon>Cichlomorphae</taxon>
        <taxon>Cichliformes</taxon>
        <taxon>Cichlidae</taxon>
        <taxon>African cichlids</taxon>
        <taxon>Pseudocrenilabrinae</taxon>
        <taxon>Haplochromini</taxon>
        <taxon>Pundamilia</taxon>
    </lineage>
</organism>
<evidence type="ECO:0000256" key="12">
    <source>
        <dbReference type="SAM" id="Phobius"/>
    </source>
</evidence>